<organism evidence="1 2">
    <name type="scientific">Pectinatus haikarae</name>
    <dbReference type="NCBI Taxonomy" id="349096"/>
    <lineage>
        <taxon>Bacteria</taxon>
        <taxon>Bacillati</taxon>
        <taxon>Bacillota</taxon>
        <taxon>Negativicutes</taxon>
        <taxon>Selenomonadales</taxon>
        <taxon>Selenomonadaceae</taxon>
        <taxon>Pectinatus</taxon>
    </lineage>
</organism>
<evidence type="ECO:0000313" key="2">
    <source>
        <dbReference type="Proteomes" id="UP001239167"/>
    </source>
</evidence>
<comment type="caution">
    <text evidence="1">The sequence shown here is derived from an EMBL/GenBank/DDBJ whole genome shotgun (WGS) entry which is preliminary data.</text>
</comment>
<accession>A0ABT9Y4W3</accession>
<gene>
    <name evidence="1" type="ORF">J2S01_000558</name>
</gene>
<sequence length="78" mass="8643">MNTKTIDLTHSDLLLTLGNSSGNLNINFLGRKLILNFILNPMQVKEFSRNMINAAGYLNISNIDTAVNGTLETTFKDI</sequence>
<dbReference type="Proteomes" id="UP001239167">
    <property type="component" value="Unassembled WGS sequence"/>
</dbReference>
<dbReference type="EMBL" id="JAUSUE010000003">
    <property type="protein sequence ID" value="MDQ0202862.1"/>
    <property type="molecule type" value="Genomic_DNA"/>
</dbReference>
<evidence type="ECO:0000313" key="1">
    <source>
        <dbReference type="EMBL" id="MDQ0202862.1"/>
    </source>
</evidence>
<proteinExistence type="predicted"/>
<name>A0ABT9Y4W3_9FIRM</name>
<dbReference type="RefSeq" id="WP_307222821.1">
    <property type="nucleotide sequence ID" value="NZ_CP116940.1"/>
</dbReference>
<keyword evidence="2" id="KW-1185">Reference proteome</keyword>
<protein>
    <submittedName>
        <fullName evidence="1">Uncharacterized protein</fullName>
    </submittedName>
</protein>
<reference evidence="1 2" key="1">
    <citation type="submission" date="2023-07" db="EMBL/GenBank/DDBJ databases">
        <title>Genomic Encyclopedia of Type Strains, Phase IV (KMG-IV): sequencing the most valuable type-strain genomes for metagenomic binning, comparative biology and taxonomic classification.</title>
        <authorList>
            <person name="Goeker M."/>
        </authorList>
    </citation>
    <scope>NUCLEOTIDE SEQUENCE [LARGE SCALE GENOMIC DNA]</scope>
    <source>
        <strain evidence="1 2">DSM 16980</strain>
    </source>
</reference>